<comment type="caution">
    <text evidence="1">The sequence shown here is derived from an EMBL/GenBank/DDBJ whole genome shotgun (WGS) entry which is preliminary data.</text>
</comment>
<proteinExistence type="predicted"/>
<dbReference type="AlphaFoldDB" id="A0A9P9J373"/>
<gene>
    <name evidence="1" type="ORF">B0J13DRAFT_607946</name>
</gene>
<dbReference type="Proteomes" id="UP000717696">
    <property type="component" value="Unassembled WGS sequence"/>
</dbReference>
<protein>
    <submittedName>
        <fullName evidence="1">Uncharacterized protein</fullName>
    </submittedName>
</protein>
<sequence length="210" mass="22163">MSPDQARAGGGGVLCNGPFAGAAKTSEGGELRWVPARATALASAGSSGLQRATAGFSGLQHTAVTPARALCNSIPVGVWPPRRCGAADGNGHGEGSIFTPMAGYRHGGWATSLCTRATPRPDPHGLCKSAPWPMMEAGDRLRVSRDAVSMWLRPWSQWFLFFTPFVCVLLTHHPVPPVVLFFVGSVDYLEQADQGGLTRRARPSVPGSND</sequence>
<evidence type="ECO:0000313" key="1">
    <source>
        <dbReference type="EMBL" id="KAH7144630.1"/>
    </source>
</evidence>
<name>A0A9P9J373_9HYPO</name>
<dbReference type="EMBL" id="JAGMUU010000010">
    <property type="protein sequence ID" value="KAH7144630.1"/>
    <property type="molecule type" value="Genomic_DNA"/>
</dbReference>
<evidence type="ECO:0000313" key="2">
    <source>
        <dbReference type="Proteomes" id="UP000717696"/>
    </source>
</evidence>
<reference evidence="1" key="1">
    <citation type="journal article" date="2021" name="Nat. Commun.">
        <title>Genetic determinants of endophytism in the Arabidopsis root mycobiome.</title>
        <authorList>
            <person name="Mesny F."/>
            <person name="Miyauchi S."/>
            <person name="Thiergart T."/>
            <person name="Pickel B."/>
            <person name="Atanasova L."/>
            <person name="Karlsson M."/>
            <person name="Huettel B."/>
            <person name="Barry K.W."/>
            <person name="Haridas S."/>
            <person name="Chen C."/>
            <person name="Bauer D."/>
            <person name="Andreopoulos W."/>
            <person name="Pangilinan J."/>
            <person name="LaButti K."/>
            <person name="Riley R."/>
            <person name="Lipzen A."/>
            <person name="Clum A."/>
            <person name="Drula E."/>
            <person name="Henrissat B."/>
            <person name="Kohler A."/>
            <person name="Grigoriev I.V."/>
            <person name="Martin F.M."/>
            <person name="Hacquard S."/>
        </authorList>
    </citation>
    <scope>NUCLEOTIDE SEQUENCE</scope>
    <source>
        <strain evidence="1">MPI-CAGE-AT-0021</strain>
    </source>
</reference>
<accession>A0A9P9J373</accession>
<organism evidence="1 2">
    <name type="scientific">Dactylonectria estremocensis</name>
    <dbReference type="NCBI Taxonomy" id="1079267"/>
    <lineage>
        <taxon>Eukaryota</taxon>
        <taxon>Fungi</taxon>
        <taxon>Dikarya</taxon>
        <taxon>Ascomycota</taxon>
        <taxon>Pezizomycotina</taxon>
        <taxon>Sordariomycetes</taxon>
        <taxon>Hypocreomycetidae</taxon>
        <taxon>Hypocreales</taxon>
        <taxon>Nectriaceae</taxon>
        <taxon>Dactylonectria</taxon>
    </lineage>
</organism>
<keyword evidence="2" id="KW-1185">Reference proteome</keyword>